<feature type="domain" description="Peptidase M1 membrane alanine aminopeptidase" evidence="1">
    <location>
        <begin position="393"/>
        <end position="535"/>
    </location>
</feature>
<dbReference type="InterPro" id="IPR027268">
    <property type="entry name" value="Peptidase_M4/M1_CTD_sf"/>
</dbReference>
<reference evidence="3" key="1">
    <citation type="journal article" date="2019" name="Int. J. Syst. Evol. Microbiol.">
        <title>The Global Catalogue of Microorganisms (GCM) 10K type strain sequencing project: providing services to taxonomists for standard genome sequencing and annotation.</title>
        <authorList>
            <consortium name="The Broad Institute Genomics Platform"/>
            <consortium name="The Broad Institute Genome Sequencing Center for Infectious Disease"/>
            <person name="Wu L."/>
            <person name="Ma J."/>
        </authorList>
    </citation>
    <scope>NUCLEOTIDE SEQUENCE [LARGE SCALE GENOMIC DNA]</scope>
    <source>
        <strain evidence="3">CECT 8010</strain>
    </source>
</reference>
<accession>A0ABV8PWX1</accession>
<keyword evidence="2" id="KW-0031">Aminopeptidase</keyword>
<dbReference type="EMBL" id="JBHSDC010000022">
    <property type="protein sequence ID" value="MFC4232547.1"/>
    <property type="molecule type" value="Genomic_DNA"/>
</dbReference>
<dbReference type="CDD" id="cd09603">
    <property type="entry name" value="M1_APN_like"/>
    <property type="match status" value="1"/>
</dbReference>
<dbReference type="InterPro" id="IPR042097">
    <property type="entry name" value="Aminopeptidase_N-like_N_sf"/>
</dbReference>
<dbReference type="InterPro" id="IPR034015">
    <property type="entry name" value="M1_LTA4H"/>
</dbReference>
<dbReference type="Proteomes" id="UP001595906">
    <property type="component" value="Unassembled WGS sequence"/>
</dbReference>
<comment type="caution">
    <text evidence="2">The sequence shown here is derived from an EMBL/GenBank/DDBJ whole genome shotgun (WGS) entry which is preliminary data.</text>
</comment>
<dbReference type="SUPFAM" id="SSF63737">
    <property type="entry name" value="Leukotriene A4 hydrolase N-terminal domain"/>
    <property type="match status" value="1"/>
</dbReference>
<gene>
    <name evidence="2" type="ORF">ACFOW1_11630</name>
</gene>
<keyword evidence="2" id="KW-0378">Hydrolase</keyword>
<keyword evidence="2" id="KW-0645">Protease</keyword>
<evidence type="ECO:0000259" key="1">
    <source>
        <dbReference type="Pfam" id="PF01433"/>
    </source>
</evidence>
<dbReference type="Gene3D" id="1.10.390.10">
    <property type="entry name" value="Neutral Protease Domain 2"/>
    <property type="match status" value="1"/>
</dbReference>
<dbReference type="EC" id="3.4.11.-" evidence="2"/>
<dbReference type="PANTHER" id="PTHR45726">
    <property type="entry name" value="LEUKOTRIENE A-4 HYDROLASE"/>
    <property type="match status" value="1"/>
</dbReference>
<keyword evidence="3" id="KW-1185">Reference proteome</keyword>
<dbReference type="GO" id="GO:0004177">
    <property type="term" value="F:aminopeptidase activity"/>
    <property type="evidence" value="ECO:0007669"/>
    <property type="project" value="UniProtKB-KW"/>
</dbReference>
<organism evidence="2 3">
    <name type="scientific">Parasediminibacterium paludis</name>
    <dbReference type="NCBI Taxonomy" id="908966"/>
    <lineage>
        <taxon>Bacteria</taxon>
        <taxon>Pseudomonadati</taxon>
        <taxon>Bacteroidota</taxon>
        <taxon>Chitinophagia</taxon>
        <taxon>Chitinophagales</taxon>
        <taxon>Chitinophagaceae</taxon>
        <taxon>Parasediminibacterium</taxon>
    </lineage>
</organism>
<dbReference type="RefSeq" id="WP_379014448.1">
    <property type="nucleotide sequence ID" value="NZ_JBHSDC010000022.1"/>
</dbReference>
<dbReference type="SUPFAM" id="SSF55486">
    <property type="entry name" value="Metalloproteases ('zincins'), catalytic domain"/>
    <property type="match status" value="1"/>
</dbReference>
<dbReference type="InterPro" id="IPR014782">
    <property type="entry name" value="Peptidase_M1_dom"/>
</dbReference>
<proteinExistence type="predicted"/>
<dbReference type="Pfam" id="PF01433">
    <property type="entry name" value="Peptidase_M1"/>
    <property type="match status" value="1"/>
</dbReference>
<protein>
    <submittedName>
        <fullName evidence="2">M1 family metallopeptidase</fullName>
        <ecNumber evidence="2">3.4.11.-</ecNumber>
    </submittedName>
</protein>
<evidence type="ECO:0000313" key="2">
    <source>
        <dbReference type="EMBL" id="MFC4232547.1"/>
    </source>
</evidence>
<name>A0ABV8PWX1_9BACT</name>
<evidence type="ECO:0000313" key="3">
    <source>
        <dbReference type="Proteomes" id="UP001595906"/>
    </source>
</evidence>
<sequence length="617" mass="70979">MNTKNKNLLTSSSSAINLSLRRTLVRSVLLFSFSLVGFTQLATAQLMAKKETFTHADTLRGSLNPNRDWWDVLRYDITVEPDFEKKTIEGKCVIKYKLVKPNRPTSKKIYYLMQIDLQEPLIIDSVLAYFATKTYVSKPNDGNIYLKNYFNKVPFTQTKNVCMVDLNSAYDSYFGDSITIYYHGKPKEAIRPPWDGGWIWRKDAKGNPWMSVACQGLGASAWYPCKDYQGDEPDNGASLTMIVPDTLMAVANGRLIQGNEAERQRGNEVSQISNLKSYTWEVKNPINNYLIIPSIGKYVNFTDTLMGEKGKLDLSYWVLDYNLEKAKEQFKQAKLMLRAFEYWFGPYPFYEDSYKLVESPHLGMEHQSATAYGNKFGNGYLGRDLSGSGWGLKWDYIIVHESGHEWFANNITTNDIADMWVHEGFTDYSETLFTEYYYGKEAGNDYNYGQRKGIQNTETIIGPYGVNKEGSGDMYPKGANLLHTIRHSINNDSLFRQILRGLNKDFYHKTVTTQQVENYISKKSGINFQKTFDQYLRNIKIPQLNYMIDTTKATVTVNWTNCIDGFDMPITIMPTNKHLKITTKQQSFHLTNAELAWFNTTNIERQFYINVAQLDSK</sequence>
<dbReference type="PANTHER" id="PTHR45726:SF3">
    <property type="entry name" value="LEUKOTRIENE A-4 HYDROLASE"/>
    <property type="match status" value="1"/>
</dbReference>
<dbReference type="Gene3D" id="2.60.40.1730">
    <property type="entry name" value="tricorn interacting facor f3 domain"/>
    <property type="match status" value="1"/>
</dbReference>